<evidence type="ECO:0000256" key="2">
    <source>
        <dbReference type="ARBA" id="ARBA00022630"/>
    </source>
</evidence>
<gene>
    <name evidence="6" type="ORF">DQQ01_10145</name>
</gene>
<dbReference type="Gene3D" id="3.50.50.60">
    <property type="entry name" value="FAD/NAD(P)-binding domain"/>
    <property type="match status" value="1"/>
</dbReference>
<organism evidence="6 7">
    <name type="scientific">Blautia argi</name>
    <dbReference type="NCBI Taxonomy" id="1912897"/>
    <lineage>
        <taxon>Bacteria</taxon>
        <taxon>Bacillati</taxon>
        <taxon>Bacillota</taxon>
        <taxon>Clostridia</taxon>
        <taxon>Lachnospirales</taxon>
        <taxon>Lachnospiraceae</taxon>
        <taxon>Blautia</taxon>
    </lineage>
</organism>
<dbReference type="SUPFAM" id="SSF160996">
    <property type="entry name" value="HI0933 insert domain-like"/>
    <property type="match status" value="1"/>
</dbReference>
<keyword evidence="7" id="KW-1185">Reference proteome</keyword>
<evidence type="ECO:0000259" key="4">
    <source>
        <dbReference type="Pfam" id="PF03486"/>
    </source>
</evidence>
<dbReference type="OrthoDB" id="9773233at2"/>
<dbReference type="InterPro" id="IPR057661">
    <property type="entry name" value="RsdA/BaiN/AoA(So)_Rossmann"/>
</dbReference>
<dbReference type="Gene3D" id="1.10.8.260">
    <property type="entry name" value="HI0933 insert domain-like"/>
    <property type="match status" value="1"/>
</dbReference>
<comment type="cofactor">
    <cofactor evidence="1">
        <name>FAD</name>
        <dbReference type="ChEBI" id="CHEBI:57692"/>
    </cofactor>
</comment>
<dbReference type="InterPro" id="IPR004792">
    <property type="entry name" value="BaiN-like"/>
</dbReference>
<proteinExistence type="predicted"/>
<dbReference type="InterPro" id="IPR036188">
    <property type="entry name" value="FAD/NAD-bd_sf"/>
</dbReference>
<evidence type="ECO:0000259" key="5">
    <source>
        <dbReference type="Pfam" id="PF22780"/>
    </source>
</evidence>
<dbReference type="InterPro" id="IPR055178">
    <property type="entry name" value="RsdA/BaiN/AoA(So)-like_dom"/>
</dbReference>
<dbReference type="PANTHER" id="PTHR42887">
    <property type="entry name" value="OS12G0638800 PROTEIN"/>
    <property type="match status" value="1"/>
</dbReference>
<dbReference type="Pfam" id="PF03486">
    <property type="entry name" value="HI0933_like"/>
    <property type="match status" value="1"/>
</dbReference>
<feature type="domain" description="RsdA/BaiN/AoA(So)-like Rossmann fold-like" evidence="4">
    <location>
        <begin position="3"/>
        <end position="411"/>
    </location>
</feature>
<dbReference type="Proteomes" id="UP000250003">
    <property type="component" value="Chromosome"/>
</dbReference>
<dbReference type="SUPFAM" id="SSF51905">
    <property type="entry name" value="FAD/NAD(P)-binding domain"/>
    <property type="match status" value="1"/>
</dbReference>
<dbReference type="RefSeq" id="WP_111919940.1">
    <property type="nucleotide sequence ID" value="NZ_CP030280.1"/>
</dbReference>
<evidence type="ECO:0000256" key="1">
    <source>
        <dbReference type="ARBA" id="ARBA00001974"/>
    </source>
</evidence>
<dbReference type="EMBL" id="CP030280">
    <property type="protein sequence ID" value="AWY98451.1"/>
    <property type="molecule type" value="Genomic_DNA"/>
</dbReference>
<dbReference type="Pfam" id="PF22780">
    <property type="entry name" value="HI0933_like_1st"/>
    <property type="match status" value="1"/>
</dbReference>
<accession>A0A2Z4UBP3</accession>
<evidence type="ECO:0000313" key="7">
    <source>
        <dbReference type="Proteomes" id="UP000250003"/>
    </source>
</evidence>
<evidence type="ECO:0000256" key="3">
    <source>
        <dbReference type="ARBA" id="ARBA00022827"/>
    </source>
</evidence>
<dbReference type="AlphaFoldDB" id="A0A2Z4UBP3"/>
<protein>
    <submittedName>
        <fullName evidence="6">Aminoacetone oxidase family FAD-binding enzyme</fullName>
    </submittedName>
</protein>
<feature type="domain" description="RsdA/BaiN/AoA(So)-like insert" evidence="5">
    <location>
        <begin position="196"/>
        <end position="358"/>
    </location>
</feature>
<keyword evidence="2" id="KW-0285">Flavoprotein</keyword>
<sequence length="415" mass="46069">MAKIIIIGGGAAGMAAAVFLGGQKHQVHLFEKNEKLGKKLFITGKGRCNITNSCDEETFFRSVVSNPKFLYSAFYNYTNQDTIAFFKSLGLAVKEERGGRIFPVSDHSSDVIKALEQRMKALDVKIHLKSKVVKVLTELSDEGEGKVKGVLLENGAEITGDRVLVATGGCSYQATGSTGDGYTFARETNHRVTELRPALVPIETKEDYIKEMQGLALKNVRFTVKDGKKVLYDEFGELLFTHFGISGPLVLTASSQIGKKLEKKELRAFLDLKAALSEEQLDTRLLREFENGKNKQFKNVITGMFPAKLYPIILSLGGISPEKKVNEITKEERREFIRVVKHFPMTLTKLREFREAIITQGGVSVKEINPKNMESKKVKGLFFIGEVLDLDAVTGGFNLQIAWSTAKAAAEENFE</sequence>
<dbReference type="PANTHER" id="PTHR42887:SF2">
    <property type="entry name" value="OS12G0638800 PROTEIN"/>
    <property type="match status" value="1"/>
</dbReference>
<evidence type="ECO:0000313" key="6">
    <source>
        <dbReference type="EMBL" id="AWY98451.1"/>
    </source>
</evidence>
<name>A0A2Z4UBP3_9FIRM</name>
<keyword evidence="3" id="KW-0274">FAD</keyword>
<dbReference type="InterPro" id="IPR023166">
    <property type="entry name" value="BaiN-like_dom_sf"/>
</dbReference>
<dbReference type="NCBIfam" id="TIGR00275">
    <property type="entry name" value="aminoacetone oxidase family FAD-binding enzyme"/>
    <property type="match status" value="1"/>
</dbReference>
<dbReference type="KEGG" id="blau:DQQ01_10145"/>
<reference evidence="7" key="1">
    <citation type="submission" date="2018-06" db="EMBL/GenBank/DDBJ databases">
        <title>Description of Blautia argi sp. nov., a new anaerobic isolated from dog feces.</title>
        <authorList>
            <person name="Chang Y.-H."/>
            <person name="Paek J."/>
            <person name="Shin Y."/>
        </authorList>
    </citation>
    <scope>NUCLEOTIDE SEQUENCE [LARGE SCALE GENOMIC DNA]</scope>
    <source>
        <strain evidence="7">KCTC 15426</strain>
    </source>
</reference>
<dbReference type="Gene3D" id="2.40.30.10">
    <property type="entry name" value="Translation factors"/>
    <property type="match status" value="1"/>
</dbReference>
<dbReference type="PRINTS" id="PR00368">
    <property type="entry name" value="FADPNR"/>
</dbReference>